<dbReference type="EMBL" id="JACNJN010000083">
    <property type="protein sequence ID" value="MBC8334889.1"/>
    <property type="molecule type" value="Genomic_DNA"/>
</dbReference>
<dbReference type="AlphaFoldDB" id="A0A8J6TIB6"/>
<dbReference type="PRINTS" id="PR00508">
    <property type="entry name" value="S21N4MTFRASE"/>
</dbReference>
<dbReference type="PANTHER" id="PTHR13370">
    <property type="entry name" value="RNA METHYLASE-RELATED"/>
    <property type="match status" value="1"/>
</dbReference>
<evidence type="ECO:0000313" key="5">
    <source>
        <dbReference type="EMBL" id="MBC8334889.1"/>
    </source>
</evidence>
<sequence length="273" mass="31429">MAYKNRMNDLDNKTWLKFQKSWFIHNPPRRKKGVLRHPAKYPETLIQEFIEFFTKEGATVLDPMVGTGSTLVAALRSGRHSYGIELNSKYAQIAKEVVAEEKAALAETRQNTNLTAEVINGDAAKALNYSIPEIDYLITSPPYWDMLHARGSETQKKRRTESELDVVYSDDPNDVGNMPDYEEFLEKLVGIYAGLKPLMRERAYLTIIVKNVKKGGKIYPLAWDIGRELGKVYTLKDEKIWMQDNQRLAPYGMGNAWVSNTFHHYCLQFRKED</sequence>
<dbReference type="Pfam" id="PF01555">
    <property type="entry name" value="N6_N4_Mtase"/>
    <property type="match status" value="1"/>
</dbReference>
<evidence type="ECO:0000256" key="2">
    <source>
        <dbReference type="ARBA" id="ARBA00022679"/>
    </source>
</evidence>
<dbReference type="SUPFAM" id="SSF53335">
    <property type="entry name" value="S-adenosyl-L-methionine-dependent methyltransferases"/>
    <property type="match status" value="2"/>
</dbReference>
<keyword evidence="1" id="KW-0489">Methyltransferase</keyword>
<name>A0A8J6TIB6_9CHLR</name>
<comment type="similarity">
    <text evidence="3">Belongs to the N(4)/N(6)-methyltransferase family.</text>
</comment>
<evidence type="ECO:0000256" key="1">
    <source>
        <dbReference type="ARBA" id="ARBA00022603"/>
    </source>
</evidence>
<protein>
    <recommendedName>
        <fullName evidence="3">Methyltransferase</fullName>
        <ecNumber evidence="3">2.1.1.-</ecNumber>
    </recommendedName>
</protein>
<keyword evidence="2" id="KW-0808">Transferase</keyword>
<organism evidence="5 6">
    <name type="scientific">Candidatus Desulfolinea nitratireducens</name>
    <dbReference type="NCBI Taxonomy" id="2841698"/>
    <lineage>
        <taxon>Bacteria</taxon>
        <taxon>Bacillati</taxon>
        <taxon>Chloroflexota</taxon>
        <taxon>Anaerolineae</taxon>
        <taxon>Anaerolineales</taxon>
        <taxon>Anaerolineales incertae sedis</taxon>
        <taxon>Candidatus Desulfolinea</taxon>
    </lineage>
</organism>
<dbReference type="GO" id="GO:0005737">
    <property type="term" value="C:cytoplasm"/>
    <property type="evidence" value="ECO:0007669"/>
    <property type="project" value="TreeGrafter"/>
</dbReference>
<dbReference type="PANTHER" id="PTHR13370:SF3">
    <property type="entry name" value="TRNA (GUANINE(10)-N2)-METHYLTRANSFERASE HOMOLOG"/>
    <property type="match status" value="1"/>
</dbReference>
<comment type="caution">
    <text evidence="5">The sequence shown here is derived from an EMBL/GenBank/DDBJ whole genome shotgun (WGS) entry which is preliminary data.</text>
</comment>
<dbReference type="EC" id="2.1.1.-" evidence="3"/>
<gene>
    <name evidence="5" type="ORF">H8E29_06475</name>
</gene>
<accession>A0A8J6TIB6</accession>
<evidence type="ECO:0000259" key="4">
    <source>
        <dbReference type="Pfam" id="PF01555"/>
    </source>
</evidence>
<dbReference type="CDD" id="cd02440">
    <property type="entry name" value="AdoMet_MTases"/>
    <property type="match status" value="1"/>
</dbReference>
<dbReference type="Proteomes" id="UP000614469">
    <property type="component" value="Unassembled WGS sequence"/>
</dbReference>
<feature type="domain" description="DNA methylase N-4/N-6" evidence="4">
    <location>
        <begin position="14"/>
        <end position="96"/>
    </location>
</feature>
<dbReference type="InterPro" id="IPR002941">
    <property type="entry name" value="DNA_methylase_N4/N6"/>
</dbReference>
<evidence type="ECO:0000313" key="6">
    <source>
        <dbReference type="Proteomes" id="UP000614469"/>
    </source>
</evidence>
<evidence type="ECO:0000256" key="3">
    <source>
        <dbReference type="RuleBase" id="RU362026"/>
    </source>
</evidence>
<dbReference type="GO" id="GO:0003677">
    <property type="term" value="F:DNA binding"/>
    <property type="evidence" value="ECO:0007669"/>
    <property type="project" value="InterPro"/>
</dbReference>
<proteinExistence type="inferred from homology"/>
<dbReference type="GO" id="GO:0008170">
    <property type="term" value="F:N-methyltransferase activity"/>
    <property type="evidence" value="ECO:0007669"/>
    <property type="project" value="InterPro"/>
</dbReference>
<dbReference type="GO" id="GO:0032259">
    <property type="term" value="P:methylation"/>
    <property type="evidence" value="ECO:0007669"/>
    <property type="project" value="UniProtKB-KW"/>
</dbReference>
<dbReference type="Gene3D" id="3.40.50.150">
    <property type="entry name" value="Vaccinia Virus protein VP39"/>
    <property type="match status" value="2"/>
</dbReference>
<dbReference type="InterPro" id="IPR029063">
    <property type="entry name" value="SAM-dependent_MTases_sf"/>
</dbReference>
<dbReference type="GO" id="GO:0009007">
    <property type="term" value="F:site-specific DNA-methyltransferase (adenine-specific) activity"/>
    <property type="evidence" value="ECO:0007669"/>
    <property type="project" value="TreeGrafter"/>
</dbReference>
<dbReference type="InterPro" id="IPR001091">
    <property type="entry name" value="RM_Methyltransferase"/>
</dbReference>
<reference evidence="5 6" key="1">
    <citation type="submission" date="2020-08" db="EMBL/GenBank/DDBJ databases">
        <title>Bridging the membrane lipid divide: bacteria of the FCB group superphylum have the potential to synthesize archaeal ether lipids.</title>
        <authorList>
            <person name="Villanueva L."/>
            <person name="Von Meijenfeldt F.A.B."/>
            <person name="Westbye A.B."/>
            <person name="Yadav S."/>
            <person name="Hopmans E.C."/>
            <person name="Dutilh B.E."/>
            <person name="Sinninghe Damste J.S."/>
        </authorList>
    </citation>
    <scope>NUCLEOTIDE SEQUENCE [LARGE SCALE GENOMIC DNA]</scope>
    <source>
        <strain evidence="5">NIOZ-UU36</strain>
    </source>
</reference>